<accession>A0A3M7BI92</accession>
<dbReference type="AlphaFoldDB" id="A0A3M7BI92"/>
<evidence type="ECO:0000313" key="2">
    <source>
        <dbReference type="EMBL" id="RMY39505.1"/>
    </source>
</evidence>
<gene>
    <name evidence="2" type="ORF">D0866_01890</name>
</gene>
<dbReference type="EMBL" id="QWIM01000115">
    <property type="protein sequence ID" value="RMY39505.1"/>
    <property type="molecule type" value="Genomic_DNA"/>
</dbReference>
<name>A0A3M7BI92_HORWE</name>
<sequence length="250" mass="27259">MTNPTSEEQRIAVCKTSLNQINVMLRGSPESWRNYIPLGRSIVAHIDATTLMQQPERTTEQAWLIAGLQRLAFIDQDNSSVNDIATWCTSKWQAIYQREPTNVAAMRGIGQSWLSRAAPSLARINRSNSNTSSDARTAPPIASSEDENLTAAQLANAERRVGLADYVEARGYLQAASEYLERAVAAAPAQRALSGDLIVTAAEAYLSLGKVSSPRVNERYFRRALQLLGAAAAIRGFTLSPDLQSYVSSA</sequence>
<organism evidence="2 3">
    <name type="scientific">Hortaea werneckii</name>
    <name type="common">Black yeast</name>
    <name type="synonym">Cladosporium werneckii</name>
    <dbReference type="NCBI Taxonomy" id="91943"/>
    <lineage>
        <taxon>Eukaryota</taxon>
        <taxon>Fungi</taxon>
        <taxon>Dikarya</taxon>
        <taxon>Ascomycota</taxon>
        <taxon>Pezizomycotina</taxon>
        <taxon>Dothideomycetes</taxon>
        <taxon>Dothideomycetidae</taxon>
        <taxon>Mycosphaerellales</taxon>
        <taxon>Teratosphaeriaceae</taxon>
        <taxon>Hortaea</taxon>
    </lineage>
</organism>
<feature type="compositionally biased region" description="Polar residues" evidence="1">
    <location>
        <begin position="125"/>
        <end position="135"/>
    </location>
</feature>
<comment type="caution">
    <text evidence="2">The sequence shown here is derived from an EMBL/GenBank/DDBJ whole genome shotgun (WGS) entry which is preliminary data.</text>
</comment>
<dbReference type="VEuPathDB" id="FungiDB:BTJ68_08918"/>
<proteinExistence type="predicted"/>
<protein>
    <submittedName>
        <fullName evidence="2">Uncharacterized protein</fullName>
    </submittedName>
</protein>
<feature type="region of interest" description="Disordered" evidence="1">
    <location>
        <begin position="124"/>
        <end position="146"/>
    </location>
</feature>
<dbReference type="Proteomes" id="UP000276864">
    <property type="component" value="Unassembled WGS sequence"/>
</dbReference>
<evidence type="ECO:0000256" key="1">
    <source>
        <dbReference type="SAM" id="MobiDB-lite"/>
    </source>
</evidence>
<evidence type="ECO:0000313" key="3">
    <source>
        <dbReference type="Proteomes" id="UP000276864"/>
    </source>
</evidence>
<reference evidence="2 3" key="1">
    <citation type="journal article" date="2018" name="BMC Genomics">
        <title>Genomic evidence for intraspecific hybridization in a clonal and extremely halotolerant yeast.</title>
        <authorList>
            <person name="Gostincar C."/>
            <person name="Stajich J.E."/>
            <person name="Zupancic J."/>
            <person name="Zalar P."/>
            <person name="Gunde-Cimerman N."/>
        </authorList>
    </citation>
    <scope>NUCLEOTIDE SEQUENCE [LARGE SCALE GENOMIC DNA]</scope>
    <source>
        <strain evidence="2 3">EXF-6651</strain>
    </source>
</reference>